<proteinExistence type="predicted"/>
<organism evidence="1 2">
    <name type="scientific">Xenopus laevis</name>
    <name type="common">African clawed frog</name>
    <dbReference type="NCBI Taxonomy" id="8355"/>
    <lineage>
        <taxon>Eukaryota</taxon>
        <taxon>Metazoa</taxon>
        <taxon>Chordata</taxon>
        <taxon>Craniata</taxon>
        <taxon>Vertebrata</taxon>
        <taxon>Euteleostomi</taxon>
        <taxon>Amphibia</taxon>
        <taxon>Batrachia</taxon>
        <taxon>Anura</taxon>
        <taxon>Pipoidea</taxon>
        <taxon>Pipidae</taxon>
        <taxon>Xenopodinae</taxon>
        <taxon>Xenopus</taxon>
        <taxon>Xenopus</taxon>
    </lineage>
</organism>
<dbReference type="EMBL" id="CM004478">
    <property type="protein sequence ID" value="OCT72188.1"/>
    <property type="molecule type" value="Genomic_DNA"/>
</dbReference>
<accession>A0A974CF91</accession>
<evidence type="ECO:0000313" key="2">
    <source>
        <dbReference type="Proteomes" id="UP000694892"/>
    </source>
</evidence>
<reference evidence="2" key="1">
    <citation type="journal article" date="2016" name="Nature">
        <title>Genome evolution in the allotetraploid frog Xenopus laevis.</title>
        <authorList>
            <person name="Session A.M."/>
            <person name="Uno Y."/>
            <person name="Kwon T."/>
            <person name="Chapman J.A."/>
            <person name="Toyoda A."/>
            <person name="Takahashi S."/>
            <person name="Fukui A."/>
            <person name="Hikosaka A."/>
            <person name="Suzuki A."/>
            <person name="Kondo M."/>
            <person name="van Heeringen S.J."/>
            <person name="Quigley I."/>
            <person name="Heinz S."/>
            <person name="Ogino H."/>
            <person name="Ochi H."/>
            <person name="Hellsten U."/>
            <person name="Lyons J.B."/>
            <person name="Simakov O."/>
            <person name="Putnam N."/>
            <person name="Stites J."/>
            <person name="Kuroki Y."/>
            <person name="Tanaka T."/>
            <person name="Michiue T."/>
            <person name="Watanabe M."/>
            <person name="Bogdanovic O."/>
            <person name="Lister R."/>
            <person name="Georgiou G."/>
            <person name="Paranjpe S.S."/>
            <person name="van Kruijsbergen I."/>
            <person name="Shu S."/>
            <person name="Carlson J."/>
            <person name="Kinoshita T."/>
            <person name="Ohta Y."/>
            <person name="Mawaribuchi S."/>
            <person name="Jenkins J."/>
            <person name="Grimwood J."/>
            <person name="Schmutz J."/>
            <person name="Mitros T."/>
            <person name="Mozaffari S.V."/>
            <person name="Suzuki Y."/>
            <person name="Haramoto Y."/>
            <person name="Yamamoto T.S."/>
            <person name="Takagi C."/>
            <person name="Heald R."/>
            <person name="Miller K."/>
            <person name="Haudenschild C."/>
            <person name="Kitzman J."/>
            <person name="Nakayama T."/>
            <person name="Izutsu Y."/>
            <person name="Robert J."/>
            <person name="Fortriede J."/>
            <person name="Burns K."/>
            <person name="Lotay V."/>
            <person name="Karimi K."/>
            <person name="Yasuoka Y."/>
            <person name="Dichmann D.S."/>
            <person name="Flajnik M.F."/>
            <person name="Houston D.W."/>
            <person name="Shendure J."/>
            <person name="DuPasquier L."/>
            <person name="Vize P.D."/>
            <person name="Zorn A.M."/>
            <person name="Ito M."/>
            <person name="Marcotte E.M."/>
            <person name="Wallingford J.B."/>
            <person name="Ito Y."/>
            <person name="Asashima M."/>
            <person name="Ueno N."/>
            <person name="Matsuda Y."/>
            <person name="Veenstra G.J."/>
            <person name="Fujiyama A."/>
            <person name="Harland R.M."/>
            <person name="Taira M."/>
            <person name="Rokhsar D.S."/>
        </authorList>
    </citation>
    <scope>NUCLEOTIDE SEQUENCE [LARGE SCALE GENOMIC DNA]</scope>
    <source>
        <strain evidence="2">J</strain>
    </source>
</reference>
<sequence>MIPFSSVERRRICNARYTNVLDKKYLLQPFWIFPENVPEKTWKCNLVQTSKEAHVLAQPSPLNVDGNFFHLIILQETNNQYGCSEKEN</sequence>
<gene>
    <name evidence="1" type="ORF">XELAEV_18035158mg</name>
</gene>
<name>A0A974CF91_XENLA</name>
<evidence type="ECO:0000313" key="1">
    <source>
        <dbReference type="EMBL" id="OCT72188.1"/>
    </source>
</evidence>
<dbReference type="Proteomes" id="UP000694892">
    <property type="component" value="Chromosome 7L"/>
</dbReference>
<dbReference type="AlphaFoldDB" id="A0A974CF91"/>
<protein>
    <submittedName>
        <fullName evidence="1">Uncharacterized protein</fullName>
    </submittedName>
</protein>